<keyword evidence="7 9" id="KW-0472">Membrane</keyword>
<keyword evidence="12" id="KW-1185">Reference proteome</keyword>
<evidence type="ECO:0000256" key="5">
    <source>
        <dbReference type="ARBA" id="ARBA00023053"/>
    </source>
</evidence>
<keyword evidence="2" id="KW-0813">Transport</keyword>
<evidence type="ECO:0000256" key="4">
    <source>
        <dbReference type="ARBA" id="ARBA00022989"/>
    </source>
</evidence>
<evidence type="ECO:0000256" key="1">
    <source>
        <dbReference type="ARBA" id="ARBA00004141"/>
    </source>
</evidence>
<keyword evidence="4 9" id="KW-1133">Transmembrane helix</keyword>
<sequence>MLYFMVFGESLLNDAVTVVCYNLVIEFKALDSIGFLDCFMGFLAFLCVSLGGLAIGLFFGFMSAFVTKFTKDAYGGLRGAVSFSLAFMISNTVAVKNTILSATYMVILVTVFLQGGTIKPLVRYLNIRLARKEDNFRLFMEFNRGMIVHMTQGIEDLCGYKDRSVAVSMRID</sequence>
<dbReference type="OrthoDB" id="196264at2759"/>
<dbReference type="InterPro" id="IPR018422">
    <property type="entry name" value="Cation/H_exchanger_CPA1"/>
</dbReference>
<evidence type="ECO:0000256" key="8">
    <source>
        <dbReference type="ARBA" id="ARBA00023201"/>
    </source>
</evidence>
<dbReference type="GO" id="GO:0098719">
    <property type="term" value="P:sodium ion import across plasma membrane"/>
    <property type="evidence" value="ECO:0007669"/>
    <property type="project" value="TreeGrafter"/>
</dbReference>
<dbReference type="GO" id="GO:0005886">
    <property type="term" value="C:plasma membrane"/>
    <property type="evidence" value="ECO:0007669"/>
    <property type="project" value="TreeGrafter"/>
</dbReference>
<keyword evidence="3 9" id="KW-0812">Transmembrane</keyword>
<dbReference type="Proteomes" id="UP000054047">
    <property type="component" value="Unassembled WGS sequence"/>
</dbReference>
<dbReference type="GO" id="GO:0051453">
    <property type="term" value="P:regulation of intracellular pH"/>
    <property type="evidence" value="ECO:0007669"/>
    <property type="project" value="TreeGrafter"/>
</dbReference>
<gene>
    <name evidence="11" type="ORF">ANCDUO_02798</name>
</gene>
<dbReference type="EMBL" id="KN726929">
    <property type="protein sequence ID" value="KIH66872.1"/>
    <property type="molecule type" value="Genomic_DNA"/>
</dbReference>
<dbReference type="GO" id="GO:0015385">
    <property type="term" value="F:sodium:proton antiporter activity"/>
    <property type="evidence" value="ECO:0007669"/>
    <property type="project" value="InterPro"/>
</dbReference>
<evidence type="ECO:0000256" key="2">
    <source>
        <dbReference type="ARBA" id="ARBA00022448"/>
    </source>
</evidence>
<keyword evidence="5" id="KW-0915">Sodium</keyword>
<evidence type="ECO:0000313" key="12">
    <source>
        <dbReference type="Proteomes" id="UP000054047"/>
    </source>
</evidence>
<feature type="domain" description="Cation/H+ exchanger transmembrane" evidence="10">
    <location>
        <begin position="73"/>
        <end position="123"/>
    </location>
</feature>
<evidence type="ECO:0000256" key="3">
    <source>
        <dbReference type="ARBA" id="ARBA00022692"/>
    </source>
</evidence>
<keyword evidence="6" id="KW-0406">Ion transport</keyword>
<dbReference type="AlphaFoldDB" id="A0A0C2DVK6"/>
<feature type="transmembrane region" description="Helical" evidence="9">
    <location>
        <begin position="77"/>
        <end position="95"/>
    </location>
</feature>
<dbReference type="Pfam" id="PF00999">
    <property type="entry name" value="Na_H_Exchanger"/>
    <property type="match status" value="2"/>
</dbReference>
<name>A0A0C2DVK6_9BILA</name>
<protein>
    <recommendedName>
        <fullName evidence="10">Cation/H+ exchanger transmembrane domain-containing protein</fullName>
    </recommendedName>
</protein>
<feature type="transmembrane region" description="Helical" evidence="9">
    <location>
        <begin position="101"/>
        <end position="122"/>
    </location>
</feature>
<dbReference type="PANTHER" id="PTHR10110">
    <property type="entry name" value="SODIUM/HYDROGEN EXCHANGER"/>
    <property type="match status" value="1"/>
</dbReference>
<evidence type="ECO:0000256" key="9">
    <source>
        <dbReference type="SAM" id="Phobius"/>
    </source>
</evidence>
<evidence type="ECO:0000259" key="10">
    <source>
        <dbReference type="Pfam" id="PF00999"/>
    </source>
</evidence>
<comment type="subcellular location">
    <subcellularLocation>
        <location evidence="1">Membrane</location>
        <topology evidence="1">Multi-pass membrane protein</topology>
    </subcellularLocation>
</comment>
<dbReference type="GO" id="GO:0015386">
    <property type="term" value="F:potassium:proton antiporter activity"/>
    <property type="evidence" value="ECO:0007669"/>
    <property type="project" value="TreeGrafter"/>
</dbReference>
<feature type="domain" description="Cation/H+ exchanger transmembrane" evidence="10">
    <location>
        <begin position="5"/>
        <end position="71"/>
    </location>
</feature>
<evidence type="ECO:0000256" key="7">
    <source>
        <dbReference type="ARBA" id="ARBA00023136"/>
    </source>
</evidence>
<organism evidence="11 12">
    <name type="scientific">Ancylostoma duodenale</name>
    <dbReference type="NCBI Taxonomy" id="51022"/>
    <lineage>
        <taxon>Eukaryota</taxon>
        <taxon>Metazoa</taxon>
        <taxon>Ecdysozoa</taxon>
        <taxon>Nematoda</taxon>
        <taxon>Chromadorea</taxon>
        <taxon>Rhabditida</taxon>
        <taxon>Rhabditina</taxon>
        <taxon>Rhabditomorpha</taxon>
        <taxon>Strongyloidea</taxon>
        <taxon>Ancylostomatidae</taxon>
        <taxon>Ancylostomatinae</taxon>
        <taxon>Ancylostoma</taxon>
    </lineage>
</organism>
<dbReference type="PANTHER" id="PTHR10110:SF126">
    <property type="entry name" value="NA(+)_H(+) EXCHANGER PROTEIN 7"/>
    <property type="match status" value="1"/>
</dbReference>
<keyword evidence="8" id="KW-0739">Sodium transport</keyword>
<proteinExistence type="predicted"/>
<dbReference type="Gene3D" id="6.10.140.1330">
    <property type="match status" value="1"/>
</dbReference>
<evidence type="ECO:0000313" key="11">
    <source>
        <dbReference type="EMBL" id="KIH66872.1"/>
    </source>
</evidence>
<feature type="transmembrane region" description="Helical" evidence="9">
    <location>
        <begin position="39"/>
        <end position="65"/>
    </location>
</feature>
<reference evidence="11 12" key="1">
    <citation type="submission" date="2013-12" db="EMBL/GenBank/DDBJ databases">
        <title>Draft genome of the parsitic nematode Ancylostoma duodenale.</title>
        <authorList>
            <person name="Mitreva M."/>
        </authorList>
    </citation>
    <scope>NUCLEOTIDE SEQUENCE [LARGE SCALE GENOMIC DNA]</scope>
    <source>
        <strain evidence="11 12">Zhejiang</strain>
    </source>
</reference>
<accession>A0A0C2DVK6</accession>
<evidence type="ECO:0000256" key="6">
    <source>
        <dbReference type="ARBA" id="ARBA00023065"/>
    </source>
</evidence>
<dbReference type="InterPro" id="IPR006153">
    <property type="entry name" value="Cation/H_exchanger_TM"/>
</dbReference>